<gene>
    <name evidence="1" type="ORF">LCGC14_0224780</name>
</gene>
<dbReference type="EMBL" id="LAZR01000107">
    <property type="protein sequence ID" value="KKN90894.1"/>
    <property type="molecule type" value="Genomic_DNA"/>
</dbReference>
<reference evidence="1" key="1">
    <citation type="journal article" date="2015" name="Nature">
        <title>Complex archaea that bridge the gap between prokaryotes and eukaryotes.</title>
        <authorList>
            <person name="Spang A."/>
            <person name="Saw J.H."/>
            <person name="Jorgensen S.L."/>
            <person name="Zaremba-Niedzwiedzka K."/>
            <person name="Martijn J."/>
            <person name="Lind A.E."/>
            <person name="van Eijk R."/>
            <person name="Schleper C."/>
            <person name="Guy L."/>
            <person name="Ettema T.J."/>
        </authorList>
    </citation>
    <scope>NUCLEOTIDE SEQUENCE</scope>
</reference>
<accession>A0A0F9UGW5</accession>
<proteinExistence type="predicted"/>
<evidence type="ECO:0000313" key="1">
    <source>
        <dbReference type="EMBL" id="KKN90894.1"/>
    </source>
</evidence>
<name>A0A0F9UGW5_9ZZZZ</name>
<comment type="caution">
    <text evidence="1">The sequence shown here is derived from an EMBL/GenBank/DDBJ whole genome shotgun (WGS) entry which is preliminary data.</text>
</comment>
<sequence length="50" mass="6147">MESCIKCRKKDVKTVKKEILDEIKNFLKDPNNYYVKFNPITKFYKFEKIK</sequence>
<protein>
    <submittedName>
        <fullName evidence="1">Uncharacterized protein</fullName>
    </submittedName>
</protein>
<organism evidence="1">
    <name type="scientific">marine sediment metagenome</name>
    <dbReference type="NCBI Taxonomy" id="412755"/>
    <lineage>
        <taxon>unclassified sequences</taxon>
        <taxon>metagenomes</taxon>
        <taxon>ecological metagenomes</taxon>
    </lineage>
</organism>
<dbReference type="AlphaFoldDB" id="A0A0F9UGW5"/>